<proteinExistence type="predicted"/>
<name>A0AA43MBF6_9BURK</name>
<organism evidence="1 2">
    <name type="scientific">Polynucleobacter sphagniphilus</name>
    <dbReference type="NCBI Taxonomy" id="1743169"/>
    <lineage>
        <taxon>Bacteria</taxon>
        <taxon>Pseudomonadati</taxon>
        <taxon>Pseudomonadota</taxon>
        <taxon>Betaproteobacteria</taxon>
        <taxon>Burkholderiales</taxon>
        <taxon>Burkholderiaceae</taxon>
        <taxon>Polynucleobacter</taxon>
    </lineage>
</organism>
<dbReference type="RefSeq" id="WP_280757049.1">
    <property type="nucleotide sequence ID" value="NZ_JARXXW010000007.1"/>
</dbReference>
<evidence type="ECO:0000313" key="2">
    <source>
        <dbReference type="Proteomes" id="UP001161160"/>
    </source>
</evidence>
<reference evidence="1" key="1">
    <citation type="submission" date="2023-04" db="EMBL/GenBank/DDBJ databases">
        <title>Genome Encyclopedia of Bacteria and Archaea VI: Functional Genomics of Type Strains.</title>
        <authorList>
            <person name="Whitman W."/>
        </authorList>
    </citation>
    <scope>NUCLEOTIDE SEQUENCE</scope>
    <source>
        <strain evidence="1">Enz.4-51</strain>
    </source>
</reference>
<dbReference type="Proteomes" id="UP001161160">
    <property type="component" value="Unassembled WGS sequence"/>
</dbReference>
<sequence>MSRNGHIHLGCELGCIAMITDSKFSVNRGLIVKVIEPMGLMRWPGFDTEVMPIWRVQVLAQGHTICYHLPKKGELRHEKVGLVPDQFLQCLTPLSGQMRFEFEDYEPEPNLEPMAL</sequence>
<dbReference type="EMBL" id="JARXYA010000015">
    <property type="protein sequence ID" value="MDH6504814.1"/>
    <property type="molecule type" value="Genomic_DNA"/>
</dbReference>
<evidence type="ECO:0000313" key="1">
    <source>
        <dbReference type="EMBL" id="MDH6504814.1"/>
    </source>
</evidence>
<comment type="caution">
    <text evidence="1">The sequence shown here is derived from an EMBL/GenBank/DDBJ whole genome shotgun (WGS) entry which is preliminary data.</text>
</comment>
<dbReference type="AlphaFoldDB" id="A0AA43MBF6"/>
<gene>
    <name evidence="1" type="ORF">M2127_002143</name>
</gene>
<accession>A0AA43MBF6</accession>
<protein>
    <submittedName>
        <fullName evidence="1">Uncharacterized protein</fullName>
    </submittedName>
</protein>
<keyword evidence="2" id="KW-1185">Reference proteome</keyword>